<dbReference type="AlphaFoldDB" id="A0A0G3H119"/>
<evidence type="ECO:0000256" key="2">
    <source>
        <dbReference type="PIRSR" id="PIRSR637460-2"/>
    </source>
</evidence>
<evidence type="ECO:0000259" key="4">
    <source>
        <dbReference type="Pfam" id="PF13472"/>
    </source>
</evidence>
<dbReference type="PANTHER" id="PTHR37981:SF1">
    <property type="entry name" value="SGNH HYDROLASE-TYPE ESTERASE DOMAIN-CONTAINING PROTEIN"/>
    <property type="match status" value="1"/>
</dbReference>
<dbReference type="Proteomes" id="UP000035199">
    <property type="component" value="Chromosome"/>
</dbReference>
<dbReference type="Pfam" id="PF13472">
    <property type="entry name" value="Lipase_GDSL_2"/>
    <property type="match status" value="1"/>
</dbReference>
<accession>A0A0G3H119</accession>
<evidence type="ECO:0000256" key="3">
    <source>
        <dbReference type="SAM" id="SignalP"/>
    </source>
</evidence>
<evidence type="ECO:0000256" key="1">
    <source>
        <dbReference type="PIRSR" id="PIRSR637460-1"/>
    </source>
</evidence>
<keyword evidence="5" id="KW-0378">Hydrolase</keyword>
<feature type="disulfide bond" evidence="2">
    <location>
        <begin position="223"/>
        <end position="278"/>
    </location>
</feature>
<dbReference type="InterPro" id="IPR036514">
    <property type="entry name" value="SGNH_hydro_sf"/>
</dbReference>
<feature type="disulfide bond" evidence="2">
    <location>
        <begin position="95"/>
        <end position="118"/>
    </location>
</feature>
<dbReference type="Gene3D" id="3.40.50.1110">
    <property type="entry name" value="SGNH hydrolase"/>
    <property type="match status" value="2"/>
</dbReference>
<dbReference type="STRING" id="571915.CMUST_10720"/>
<evidence type="ECO:0000313" key="6">
    <source>
        <dbReference type="Proteomes" id="UP000035199"/>
    </source>
</evidence>
<dbReference type="InterPro" id="IPR013830">
    <property type="entry name" value="SGNH_hydro"/>
</dbReference>
<keyword evidence="2" id="KW-1015">Disulfide bond</keyword>
<dbReference type="SUPFAM" id="SSF52266">
    <property type="entry name" value="SGNH hydrolase"/>
    <property type="match status" value="1"/>
</dbReference>
<keyword evidence="6" id="KW-1185">Reference proteome</keyword>
<keyword evidence="3" id="KW-0732">Signal</keyword>
<dbReference type="RefSeq" id="WP_047262485.1">
    <property type="nucleotide sequence ID" value="NZ_CP011542.1"/>
</dbReference>
<feature type="active site" evidence="1">
    <location>
        <position position="302"/>
    </location>
</feature>
<evidence type="ECO:0000313" key="5">
    <source>
        <dbReference type="EMBL" id="AKK06460.1"/>
    </source>
</evidence>
<organism evidence="5 6">
    <name type="scientific">Corynebacterium mustelae</name>
    <dbReference type="NCBI Taxonomy" id="571915"/>
    <lineage>
        <taxon>Bacteria</taxon>
        <taxon>Bacillati</taxon>
        <taxon>Actinomycetota</taxon>
        <taxon>Actinomycetes</taxon>
        <taxon>Mycobacteriales</taxon>
        <taxon>Corynebacteriaceae</taxon>
        <taxon>Corynebacterium</taxon>
    </lineage>
</organism>
<sequence>MKKALTCTRSAAIAAALATTCALLLTPHAVLAQPFPPEIKEEPLPDLNLAEPKSNPGKYQAVPHGGAQYVAFGDSYAANPNTEEQYEARQDGDPCRWGDNSYPMHLSKNFSSFFNATCSGAVIEQDYFKAAPVTARLSQLVDRAENVHALGPQTQLVTITIGGNEAWYAIRDYGHLGSSKMITPAEYSRRIGPSIARIRAQAPNARILLVGYPEFVGADNRLCYIDTTRYGFPLKIVVHDPTQRTYIKALNDAMRMSAPDLGTEYVDVFTPSQGHGSCVPDDQRWVKNLLDAPERDPHLILHLNEVGTKEQARIVGEYLKLDNLPQL</sequence>
<proteinExistence type="predicted"/>
<dbReference type="GO" id="GO:0004806">
    <property type="term" value="F:triacylglycerol lipase activity"/>
    <property type="evidence" value="ECO:0007669"/>
    <property type="project" value="TreeGrafter"/>
</dbReference>
<dbReference type="PANTHER" id="PTHR37981">
    <property type="entry name" value="LIPASE 2"/>
    <property type="match status" value="1"/>
</dbReference>
<dbReference type="GO" id="GO:0019433">
    <property type="term" value="P:triglyceride catabolic process"/>
    <property type="evidence" value="ECO:0007669"/>
    <property type="project" value="TreeGrafter"/>
</dbReference>
<dbReference type="InterPro" id="IPR037460">
    <property type="entry name" value="SEST-like"/>
</dbReference>
<dbReference type="KEGG" id="cmv:CMUST_10720"/>
<dbReference type="CDD" id="cd01823">
    <property type="entry name" value="SEST_like"/>
    <property type="match status" value="1"/>
</dbReference>
<feature type="chain" id="PRO_5002554480" evidence="3">
    <location>
        <begin position="33"/>
        <end position="327"/>
    </location>
</feature>
<dbReference type="EMBL" id="CP011542">
    <property type="protein sequence ID" value="AKK06460.1"/>
    <property type="molecule type" value="Genomic_DNA"/>
</dbReference>
<feature type="signal peptide" evidence="3">
    <location>
        <begin position="1"/>
        <end position="32"/>
    </location>
</feature>
<gene>
    <name evidence="5" type="ORF">CMUST_10720</name>
</gene>
<reference evidence="6" key="2">
    <citation type="submission" date="2015-05" db="EMBL/GenBank/DDBJ databases">
        <title>Complete genome sequence of Corynebacterium mustelae DSM 45274, isolated from various tissues of a male ferret with lethal sepsis.</title>
        <authorList>
            <person name="Ruckert C."/>
            <person name="Albersmeier A."/>
            <person name="Winkler A."/>
            <person name="Tauch A."/>
        </authorList>
    </citation>
    <scope>NUCLEOTIDE SEQUENCE [LARGE SCALE GENOMIC DNA]</scope>
    <source>
        <strain evidence="6">DSM 45274</strain>
    </source>
</reference>
<name>A0A0G3H119_9CORY</name>
<feature type="domain" description="SGNH hydrolase-type esterase" evidence="4">
    <location>
        <begin position="71"/>
        <end position="307"/>
    </location>
</feature>
<feature type="active site" description="Nucleophile" evidence="1">
    <location>
        <position position="75"/>
    </location>
</feature>
<dbReference type="PATRIC" id="fig|571915.4.peg.2281"/>
<dbReference type="OrthoDB" id="5503950at2"/>
<reference evidence="5 6" key="1">
    <citation type="journal article" date="2015" name="Genome Announc.">
        <title>Complete Genome Sequence of the Type Strain Corynebacterium mustelae DSM 45274, Isolated from Various Tissues of a Male Ferret with Lethal Sepsis.</title>
        <authorList>
            <person name="Ruckert C."/>
            <person name="Eimer J."/>
            <person name="Winkler A."/>
            <person name="Tauch A."/>
        </authorList>
    </citation>
    <scope>NUCLEOTIDE SEQUENCE [LARGE SCALE GENOMIC DNA]</scope>
    <source>
        <strain evidence="5 6">DSM 45274</strain>
    </source>
</reference>
<protein>
    <submittedName>
        <fullName evidence="5">GDSL-like Lipase/Acylhydrolase family</fullName>
    </submittedName>
</protein>